<dbReference type="InterPro" id="IPR013783">
    <property type="entry name" value="Ig-like_fold"/>
</dbReference>
<dbReference type="InterPro" id="IPR032675">
    <property type="entry name" value="LRR_dom_sf"/>
</dbReference>
<dbReference type="InterPro" id="IPR003599">
    <property type="entry name" value="Ig_sub"/>
</dbReference>
<keyword evidence="6" id="KW-0393">Immunoglobulin domain</keyword>
<dbReference type="EMBL" id="JBFDAA010000008">
    <property type="protein sequence ID" value="KAL1130028.1"/>
    <property type="molecule type" value="Genomic_DNA"/>
</dbReference>
<sequence length="605" mass="67185">DLSFNELHKVNPTSFKYLSRLQYLNLASNHLTCISEGSFNSTPSLKHLELNNNDIACMVEHMSGGFYILSNLLKLGLAFNKITSVNQFAFIGLNNLIELDLNGNDIKAIEESAFSSMSLKKLHMNTTRLSCDCELAWLPMWLQTSSVELLQAYCAYPEAVNGRKLVSLSPQQFLCTVNERPKPVIREGPKSIDSLSGTKVELKCSAYSSSNSTLNFKWRRNNDDIAPVHSFVTNNTSFLTIPEVTLGDGGRYQCIVSNEFGTTYSSKANITVIVLPIMIKSPGNITVKAGSTARLECAAAGEPTPQVSWQKDGGTEFPAAQERRMHVMPTDDVFFIINTKPADSGLYSCIARNPAGTVVANATLTVLEPPSFKRKLENIQTQLGKSVVFECMVTGWPKPKLSWTKDGTPLKSSFRHFFTADDQLLVIMDVRLSDEGTYECEIVNPLGVEKETSRLTVVSGYGNTVDNITGLIIITVVCCAVGTSCIWVIIIYHTRKRLKNEEQIKGIFMNGFHLDNKSEHSTSSKDSGTGDSTKRSNDDLRAEPSTFVQEYEGEQRTVVEIQLLPLLNTFTRSDDVTQQEINNHTLPNSVDNEITRNNHDRCQQV</sequence>
<feature type="compositionally biased region" description="Basic and acidic residues" evidence="7">
    <location>
        <begin position="593"/>
        <end position="605"/>
    </location>
</feature>
<dbReference type="InterPro" id="IPR007110">
    <property type="entry name" value="Ig-like_dom"/>
</dbReference>
<dbReference type="SMART" id="SM00082">
    <property type="entry name" value="LRRCT"/>
    <property type="match status" value="1"/>
</dbReference>
<keyword evidence="5" id="KW-0325">Glycoprotein</keyword>
<proteinExistence type="predicted"/>
<dbReference type="Gene3D" id="3.80.10.10">
    <property type="entry name" value="Ribonuclease Inhibitor"/>
    <property type="match status" value="2"/>
</dbReference>
<dbReference type="PROSITE" id="PS50835">
    <property type="entry name" value="IG_LIKE"/>
    <property type="match status" value="3"/>
</dbReference>
<dbReference type="PANTHER" id="PTHR44170">
    <property type="entry name" value="PROTEIN SIDEKICK"/>
    <property type="match status" value="1"/>
</dbReference>
<dbReference type="PANTHER" id="PTHR44170:SF54">
    <property type="entry name" value="FI24025P1"/>
    <property type="match status" value="1"/>
</dbReference>
<accession>A0ABD0Z1M3</accession>
<feature type="compositionally biased region" description="Polar residues" evidence="7">
    <location>
        <begin position="582"/>
        <end position="592"/>
    </location>
</feature>
<feature type="domain" description="Ig-like" evidence="9">
    <location>
        <begin position="183"/>
        <end position="271"/>
    </location>
</feature>
<name>A0ABD0Z1M3_9HEMI</name>
<keyword evidence="8" id="KW-1133">Transmembrane helix</keyword>
<dbReference type="GO" id="GO:0071944">
    <property type="term" value="C:cell periphery"/>
    <property type="evidence" value="ECO:0007669"/>
    <property type="project" value="UniProtKB-ARBA"/>
</dbReference>
<dbReference type="AlphaFoldDB" id="A0ABD0Z1M3"/>
<evidence type="ECO:0000256" key="2">
    <source>
        <dbReference type="ARBA" id="ARBA00022729"/>
    </source>
</evidence>
<evidence type="ECO:0000256" key="5">
    <source>
        <dbReference type="ARBA" id="ARBA00023180"/>
    </source>
</evidence>
<dbReference type="InterPro" id="IPR003598">
    <property type="entry name" value="Ig_sub2"/>
</dbReference>
<feature type="transmembrane region" description="Helical" evidence="8">
    <location>
        <begin position="468"/>
        <end position="492"/>
    </location>
</feature>
<organism evidence="10 11">
    <name type="scientific">Ranatra chinensis</name>
    <dbReference type="NCBI Taxonomy" id="642074"/>
    <lineage>
        <taxon>Eukaryota</taxon>
        <taxon>Metazoa</taxon>
        <taxon>Ecdysozoa</taxon>
        <taxon>Arthropoda</taxon>
        <taxon>Hexapoda</taxon>
        <taxon>Insecta</taxon>
        <taxon>Pterygota</taxon>
        <taxon>Neoptera</taxon>
        <taxon>Paraneoptera</taxon>
        <taxon>Hemiptera</taxon>
        <taxon>Heteroptera</taxon>
        <taxon>Panheteroptera</taxon>
        <taxon>Nepomorpha</taxon>
        <taxon>Nepidae</taxon>
        <taxon>Ranatrinae</taxon>
        <taxon>Ranatra</taxon>
    </lineage>
</organism>
<dbReference type="Proteomes" id="UP001558652">
    <property type="component" value="Unassembled WGS sequence"/>
</dbReference>
<dbReference type="GO" id="GO:0007155">
    <property type="term" value="P:cell adhesion"/>
    <property type="evidence" value="ECO:0007669"/>
    <property type="project" value="UniProtKB-ARBA"/>
</dbReference>
<feature type="compositionally biased region" description="Basic and acidic residues" evidence="7">
    <location>
        <begin position="532"/>
        <end position="542"/>
    </location>
</feature>
<dbReference type="InterPro" id="IPR013098">
    <property type="entry name" value="Ig_I-set"/>
</dbReference>
<evidence type="ECO:0000313" key="11">
    <source>
        <dbReference type="Proteomes" id="UP001558652"/>
    </source>
</evidence>
<evidence type="ECO:0000256" key="3">
    <source>
        <dbReference type="ARBA" id="ARBA00022737"/>
    </source>
</evidence>
<feature type="non-terminal residue" evidence="10">
    <location>
        <position position="1"/>
    </location>
</feature>
<keyword evidence="2" id="KW-0732">Signal</keyword>
<keyword evidence="3" id="KW-0677">Repeat</keyword>
<dbReference type="InterPro" id="IPR003591">
    <property type="entry name" value="Leu-rich_rpt_typical-subtyp"/>
</dbReference>
<dbReference type="Pfam" id="PF13927">
    <property type="entry name" value="Ig_3"/>
    <property type="match status" value="1"/>
</dbReference>
<dbReference type="FunFam" id="2.60.40.10:FF:000107">
    <property type="entry name" value="Myosin, light chain kinase a"/>
    <property type="match status" value="1"/>
</dbReference>
<dbReference type="Pfam" id="PF13855">
    <property type="entry name" value="LRR_8"/>
    <property type="match status" value="2"/>
</dbReference>
<evidence type="ECO:0000313" key="10">
    <source>
        <dbReference type="EMBL" id="KAL1130028.1"/>
    </source>
</evidence>
<dbReference type="InterPro" id="IPR036179">
    <property type="entry name" value="Ig-like_dom_sf"/>
</dbReference>
<dbReference type="SMART" id="SM00408">
    <property type="entry name" value="IGc2"/>
    <property type="match status" value="3"/>
</dbReference>
<gene>
    <name evidence="10" type="ORF">AAG570_012971</name>
</gene>
<dbReference type="SUPFAM" id="SSF48726">
    <property type="entry name" value="Immunoglobulin"/>
    <property type="match status" value="3"/>
</dbReference>
<evidence type="ECO:0000259" key="9">
    <source>
        <dbReference type="PROSITE" id="PS50835"/>
    </source>
</evidence>
<evidence type="ECO:0000256" key="1">
    <source>
        <dbReference type="ARBA" id="ARBA00022614"/>
    </source>
</evidence>
<keyword evidence="4" id="KW-1015">Disulfide bond</keyword>
<comment type="caution">
    <text evidence="10">The sequence shown here is derived from an EMBL/GenBank/DDBJ whole genome shotgun (WGS) entry which is preliminary data.</text>
</comment>
<keyword evidence="8" id="KW-0812">Transmembrane</keyword>
<protein>
    <recommendedName>
        <fullName evidence="9">Ig-like domain-containing protein</fullName>
    </recommendedName>
</protein>
<dbReference type="SMART" id="SM00409">
    <property type="entry name" value="IG"/>
    <property type="match status" value="3"/>
</dbReference>
<keyword evidence="1" id="KW-0433">Leucine-rich repeat</keyword>
<evidence type="ECO:0000256" key="7">
    <source>
        <dbReference type="SAM" id="MobiDB-lite"/>
    </source>
</evidence>
<keyword evidence="8" id="KW-0472">Membrane</keyword>
<keyword evidence="11" id="KW-1185">Reference proteome</keyword>
<evidence type="ECO:0000256" key="6">
    <source>
        <dbReference type="ARBA" id="ARBA00023319"/>
    </source>
</evidence>
<dbReference type="FunFam" id="2.60.40.10:FF:000150">
    <property type="entry name" value="Leucine rich repeats and immunoglobulin like domains 3"/>
    <property type="match status" value="1"/>
</dbReference>
<reference evidence="10 11" key="1">
    <citation type="submission" date="2024-07" db="EMBL/GenBank/DDBJ databases">
        <title>Chromosome-level genome assembly of the water stick insect Ranatra chinensis (Heteroptera: Nepidae).</title>
        <authorList>
            <person name="Liu X."/>
        </authorList>
    </citation>
    <scope>NUCLEOTIDE SEQUENCE [LARGE SCALE GENOMIC DNA]</scope>
    <source>
        <strain evidence="10">Cailab_2021Rc</strain>
        <tissue evidence="10">Muscle</tissue>
    </source>
</reference>
<evidence type="ECO:0000256" key="4">
    <source>
        <dbReference type="ARBA" id="ARBA00023157"/>
    </source>
</evidence>
<feature type="domain" description="Ig-like" evidence="9">
    <location>
        <begin position="370"/>
        <end position="456"/>
    </location>
</feature>
<dbReference type="InterPro" id="IPR000483">
    <property type="entry name" value="Cys-rich_flank_reg_C"/>
</dbReference>
<dbReference type="Gene3D" id="2.60.40.10">
    <property type="entry name" value="Immunoglobulins"/>
    <property type="match status" value="3"/>
</dbReference>
<dbReference type="PROSITE" id="PS51450">
    <property type="entry name" value="LRR"/>
    <property type="match status" value="2"/>
</dbReference>
<dbReference type="Pfam" id="PF07679">
    <property type="entry name" value="I-set"/>
    <property type="match status" value="2"/>
</dbReference>
<dbReference type="SMART" id="SM00369">
    <property type="entry name" value="LRR_TYP"/>
    <property type="match status" value="4"/>
</dbReference>
<evidence type="ECO:0000256" key="8">
    <source>
        <dbReference type="SAM" id="Phobius"/>
    </source>
</evidence>
<dbReference type="CDD" id="cd00096">
    <property type="entry name" value="Ig"/>
    <property type="match status" value="1"/>
</dbReference>
<feature type="domain" description="Ig-like" evidence="9">
    <location>
        <begin position="276"/>
        <end position="365"/>
    </location>
</feature>
<feature type="region of interest" description="Disordered" evidence="7">
    <location>
        <begin position="582"/>
        <end position="605"/>
    </location>
</feature>
<dbReference type="SUPFAM" id="SSF52058">
    <property type="entry name" value="L domain-like"/>
    <property type="match status" value="1"/>
</dbReference>
<dbReference type="InterPro" id="IPR001611">
    <property type="entry name" value="Leu-rich_rpt"/>
</dbReference>
<feature type="region of interest" description="Disordered" evidence="7">
    <location>
        <begin position="518"/>
        <end position="547"/>
    </location>
</feature>